<name>A0ABY6BQS8_9GAMM</name>
<evidence type="ECO:0000256" key="4">
    <source>
        <dbReference type="PROSITE-ProRule" id="PRU00169"/>
    </source>
</evidence>
<dbReference type="RefSeq" id="WP_261697073.1">
    <property type="nucleotide sequence ID" value="NZ_CP104694.1"/>
</dbReference>
<dbReference type="InterPro" id="IPR004358">
    <property type="entry name" value="Sig_transdc_His_kin-like_C"/>
</dbReference>
<dbReference type="InterPro" id="IPR001789">
    <property type="entry name" value="Sig_transdc_resp-reg_receiver"/>
</dbReference>
<dbReference type="InterPro" id="IPR011006">
    <property type="entry name" value="CheY-like_superfamily"/>
</dbReference>
<dbReference type="PRINTS" id="PR00344">
    <property type="entry name" value="BCTRLSENSOR"/>
</dbReference>
<dbReference type="PROSITE" id="PS50109">
    <property type="entry name" value="HIS_KIN"/>
    <property type="match status" value="1"/>
</dbReference>
<organism evidence="7 8">
    <name type="scientific">Tahibacter amnicola</name>
    <dbReference type="NCBI Taxonomy" id="2976241"/>
    <lineage>
        <taxon>Bacteria</taxon>
        <taxon>Pseudomonadati</taxon>
        <taxon>Pseudomonadota</taxon>
        <taxon>Gammaproteobacteria</taxon>
        <taxon>Lysobacterales</taxon>
        <taxon>Rhodanobacteraceae</taxon>
        <taxon>Tahibacter</taxon>
    </lineage>
</organism>
<comment type="catalytic activity">
    <reaction evidence="1">
        <text>ATP + protein L-histidine = ADP + protein N-phospho-L-histidine.</text>
        <dbReference type="EC" id="2.7.13.3"/>
    </reaction>
</comment>
<dbReference type="PANTHER" id="PTHR43547">
    <property type="entry name" value="TWO-COMPONENT HISTIDINE KINASE"/>
    <property type="match status" value="1"/>
</dbReference>
<dbReference type="CDD" id="cd00075">
    <property type="entry name" value="HATPase"/>
    <property type="match status" value="1"/>
</dbReference>
<accession>A0ABY6BQS8</accession>
<keyword evidence="7" id="KW-0418">Kinase</keyword>
<dbReference type="InterPro" id="IPR003594">
    <property type="entry name" value="HATPase_dom"/>
</dbReference>
<evidence type="ECO:0000259" key="6">
    <source>
        <dbReference type="PROSITE" id="PS50110"/>
    </source>
</evidence>
<sequence length="396" mass="43191">MYTPIENASSAATILLVDDQPGNINLLRRYLKRSDFNLAVATNGATALRISHKLRPDLILLDVMMPDIDGYETCRRLKADPTSRDVPVVFVTARTQPEDIERGFAVGAADYICKPVQQQELLVRVSNQLMLKRTRELQLARLQENEKLAQLGHLVGALAHELATPLGNAQLVLSSLTDRMRAVSKAMSQRTVDTAELTQLIDTALRSLEMACNGLSFAATTVQSFKAVAVDQCADVRYSIRFGSYLDKVLISLRPRLKHSSIKVQVNGPSDLEFVTYPGAFAQIFTNLIENSLVHGYDENVAGTITIDYATSDGQLKIDYRDDGAGIATQHLPHIFENYFTTKPGCGGSGLGMNIVKTLVCDKLGGEIQCESTPGKGVHFAIQVPLSPAEAVTGIT</sequence>
<feature type="domain" description="Response regulatory" evidence="6">
    <location>
        <begin position="13"/>
        <end position="129"/>
    </location>
</feature>
<dbReference type="SMART" id="SM00387">
    <property type="entry name" value="HATPase_c"/>
    <property type="match status" value="1"/>
</dbReference>
<feature type="domain" description="Histidine kinase" evidence="5">
    <location>
        <begin position="157"/>
        <end position="388"/>
    </location>
</feature>
<keyword evidence="7" id="KW-0808">Transferase</keyword>
<dbReference type="SUPFAM" id="SSF55874">
    <property type="entry name" value="ATPase domain of HSP90 chaperone/DNA topoisomerase II/histidine kinase"/>
    <property type="match status" value="1"/>
</dbReference>
<gene>
    <name evidence="7" type="ORF">N4264_10975</name>
</gene>
<dbReference type="Proteomes" id="UP001064632">
    <property type="component" value="Chromosome"/>
</dbReference>
<protein>
    <recommendedName>
        <fullName evidence="2">histidine kinase</fullName>
        <ecNumber evidence="2">2.7.13.3</ecNumber>
    </recommendedName>
</protein>
<dbReference type="GO" id="GO:0016301">
    <property type="term" value="F:kinase activity"/>
    <property type="evidence" value="ECO:0007669"/>
    <property type="project" value="UniProtKB-KW"/>
</dbReference>
<dbReference type="InterPro" id="IPR036097">
    <property type="entry name" value="HisK_dim/P_sf"/>
</dbReference>
<evidence type="ECO:0000259" key="5">
    <source>
        <dbReference type="PROSITE" id="PS50109"/>
    </source>
</evidence>
<dbReference type="Gene3D" id="3.40.50.2300">
    <property type="match status" value="1"/>
</dbReference>
<dbReference type="SUPFAM" id="SSF47384">
    <property type="entry name" value="Homodimeric domain of signal transducing histidine kinase"/>
    <property type="match status" value="1"/>
</dbReference>
<keyword evidence="3 4" id="KW-0597">Phosphoprotein</keyword>
<keyword evidence="8" id="KW-1185">Reference proteome</keyword>
<proteinExistence type="predicted"/>
<dbReference type="Gene3D" id="3.30.565.10">
    <property type="entry name" value="Histidine kinase-like ATPase, C-terminal domain"/>
    <property type="match status" value="1"/>
</dbReference>
<dbReference type="PROSITE" id="PS50110">
    <property type="entry name" value="RESPONSE_REGULATORY"/>
    <property type="match status" value="1"/>
</dbReference>
<evidence type="ECO:0000313" key="7">
    <source>
        <dbReference type="EMBL" id="UXI70122.1"/>
    </source>
</evidence>
<dbReference type="CDD" id="cd19920">
    <property type="entry name" value="REC_PA4781-like"/>
    <property type="match status" value="1"/>
</dbReference>
<dbReference type="InterPro" id="IPR005467">
    <property type="entry name" value="His_kinase_dom"/>
</dbReference>
<dbReference type="PANTHER" id="PTHR43547:SF2">
    <property type="entry name" value="HYBRID SIGNAL TRANSDUCTION HISTIDINE KINASE C"/>
    <property type="match status" value="1"/>
</dbReference>
<reference evidence="7" key="1">
    <citation type="submission" date="2022-09" db="EMBL/GenBank/DDBJ databases">
        <title>Tahibacter sp. nov., isolated from a fresh water.</title>
        <authorList>
            <person name="Baek J.H."/>
            <person name="Lee J.K."/>
            <person name="Kim J.M."/>
            <person name="Jeon C.O."/>
        </authorList>
    </citation>
    <scope>NUCLEOTIDE SEQUENCE</scope>
    <source>
        <strain evidence="7">W38</strain>
    </source>
</reference>
<evidence type="ECO:0000256" key="1">
    <source>
        <dbReference type="ARBA" id="ARBA00000085"/>
    </source>
</evidence>
<dbReference type="Gene3D" id="1.10.287.130">
    <property type="match status" value="1"/>
</dbReference>
<dbReference type="SUPFAM" id="SSF52172">
    <property type="entry name" value="CheY-like"/>
    <property type="match status" value="1"/>
</dbReference>
<evidence type="ECO:0000256" key="2">
    <source>
        <dbReference type="ARBA" id="ARBA00012438"/>
    </source>
</evidence>
<evidence type="ECO:0000313" key="8">
    <source>
        <dbReference type="Proteomes" id="UP001064632"/>
    </source>
</evidence>
<dbReference type="Pfam" id="PF00072">
    <property type="entry name" value="Response_reg"/>
    <property type="match status" value="1"/>
</dbReference>
<dbReference type="InterPro" id="IPR036890">
    <property type="entry name" value="HATPase_C_sf"/>
</dbReference>
<dbReference type="Pfam" id="PF02518">
    <property type="entry name" value="HATPase_c"/>
    <property type="match status" value="1"/>
</dbReference>
<dbReference type="SMART" id="SM00448">
    <property type="entry name" value="REC"/>
    <property type="match status" value="1"/>
</dbReference>
<dbReference type="EMBL" id="CP104694">
    <property type="protein sequence ID" value="UXI70122.1"/>
    <property type="molecule type" value="Genomic_DNA"/>
</dbReference>
<feature type="modified residue" description="4-aspartylphosphate" evidence="4">
    <location>
        <position position="62"/>
    </location>
</feature>
<dbReference type="EC" id="2.7.13.3" evidence="2"/>
<evidence type="ECO:0000256" key="3">
    <source>
        <dbReference type="ARBA" id="ARBA00022553"/>
    </source>
</evidence>